<dbReference type="InterPro" id="IPR008979">
    <property type="entry name" value="Galactose-bd-like_sf"/>
</dbReference>
<accession>A0A7D4Q697</accession>
<dbReference type="InterPro" id="IPR048229">
    <property type="entry name" value="GalB-like"/>
</dbReference>
<dbReference type="InterPro" id="IPR032311">
    <property type="entry name" value="DUF4982"/>
</dbReference>
<dbReference type="Pfam" id="PF16355">
    <property type="entry name" value="DUF4982"/>
    <property type="match status" value="1"/>
</dbReference>
<dbReference type="InterPro" id="IPR006101">
    <property type="entry name" value="Glyco_hydro_2"/>
</dbReference>
<feature type="domain" description="Glycoside hydrolase family 2" evidence="9">
    <location>
        <begin position="705"/>
        <end position="806"/>
    </location>
</feature>
<dbReference type="Gene3D" id="2.60.40.10">
    <property type="entry name" value="Immunoglobulins"/>
    <property type="match status" value="3"/>
</dbReference>
<dbReference type="EMBL" id="CP054139">
    <property type="protein sequence ID" value="QKJ28505.1"/>
    <property type="molecule type" value="Genomic_DNA"/>
</dbReference>
<feature type="domain" description="Glycoside hydrolase family 2 immunoglobulin-like beta-sandwich" evidence="5">
    <location>
        <begin position="185"/>
        <end position="300"/>
    </location>
</feature>
<dbReference type="RefSeq" id="WP_173413207.1">
    <property type="nucleotide sequence ID" value="NZ_CP054139.1"/>
</dbReference>
<evidence type="ECO:0000259" key="6">
    <source>
        <dbReference type="Pfam" id="PF02836"/>
    </source>
</evidence>
<dbReference type="InterPro" id="IPR017853">
    <property type="entry name" value="GH"/>
</dbReference>
<evidence type="ECO:0000313" key="10">
    <source>
        <dbReference type="EMBL" id="QKJ28505.1"/>
    </source>
</evidence>
<dbReference type="InterPro" id="IPR008964">
    <property type="entry name" value="Invasin/intimin_cell_adhesion"/>
</dbReference>
<dbReference type="GO" id="GO:0004553">
    <property type="term" value="F:hydrolase activity, hydrolyzing O-glycosyl compounds"/>
    <property type="evidence" value="ECO:0007669"/>
    <property type="project" value="InterPro"/>
</dbReference>
<dbReference type="AlphaFoldDB" id="A0A7D4Q697"/>
<dbReference type="Gene3D" id="3.20.20.80">
    <property type="entry name" value="Glycosidases"/>
    <property type="match status" value="1"/>
</dbReference>
<dbReference type="InterPro" id="IPR040605">
    <property type="entry name" value="Glyco_hydro2_dom5"/>
</dbReference>
<evidence type="ECO:0000256" key="4">
    <source>
        <dbReference type="SAM" id="SignalP"/>
    </source>
</evidence>
<dbReference type="Pfam" id="PF00703">
    <property type="entry name" value="Glyco_hydro_2"/>
    <property type="match status" value="1"/>
</dbReference>
<dbReference type="NCBIfam" id="NF041463">
    <property type="entry name" value="GalB"/>
    <property type="match status" value="1"/>
</dbReference>
<feature type="chain" id="PRO_5028952079" evidence="4">
    <location>
        <begin position="19"/>
        <end position="811"/>
    </location>
</feature>
<dbReference type="PRINTS" id="PR00132">
    <property type="entry name" value="GLHYDRLASE2"/>
</dbReference>
<dbReference type="Proteomes" id="UP000505355">
    <property type="component" value="Chromosome"/>
</dbReference>
<dbReference type="InterPro" id="IPR023232">
    <property type="entry name" value="Glyco_hydro_2_AS"/>
</dbReference>
<evidence type="ECO:0000259" key="8">
    <source>
        <dbReference type="Pfam" id="PF16355"/>
    </source>
</evidence>
<evidence type="ECO:0000259" key="7">
    <source>
        <dbReference type="Pfam" id="PF02837"/>
    </source>
</evidence>
<dbReference type="KEGG" id="mmab:HQ865_01595"/>
<evidence type="ECO:0000256" key="3">
    <source>
        <dbReference type="ARBA" id="ARBA00023295"/>
    </source>
</evidence>
<name>A0A7D4Q697_9SPHI</name>
<dbReference type="PANTHER" id="PTHR42732:SF1">
    <property type="entry name" value="BETA-MANNOSIDASE"/>
    <property type="match status" value="1"/>
</dbReference>
<evidence type="ECO:0000256" key="1">
    <source>
        <dbReference type="ARBA" id="ARBA00007401"/>
    </source>
</evidence>
<dbReference type="PROSITE" id="PS00608">
    <property type="entry name" value="GLYCOSYL_HYDROL_F2_2"/>
    <property type="match status" value="1"/>
</dbReference>
<evidence type="ECO:0000259" key="9">
    <source>
        <dbReference type="Pfam" id="PF18565"/>
    </source>
</evidence>
<evidence type="ECO:0000259" key="5">
    <source>
        <dbReference type="Pfam" id="PF00703"/>
    </source>
</evidence>
<dbReference type="SUPFAM" id="SSF51445">
    <property type="entry name" value="(Trans)glycosidases"/>
    <property type="match status" value="1"/>
</dbReference>
<dbReference type="Pfam" id="PF02837">
    <property type="entry name" value="Glyco_hydro_2_N"/>
    <property type="match status" value="1"/>
</dbReference>
<dbReference type="SUPFAM" id="SSF49303">
    <property type="entry name" value="beta-Galactosidase/glucuronidase domain"/>
    <property type="match status" value="1"/>
</dbReference>
<dbReference type="PANTHER" id="PTHR42732">
    <property type="entry name" value="BETA-GALACTOSIDASE"/>
    <property type="match status" value="1"/>
</dbReference>
<protein>
    <submittedName>
        <fullName evidence="10">DUF4982 domain-containing protein</fullName>
    </submittedName>
</protein>
<gene>
    <name evidence="10" type="ORF">HQ865_01595</name>
</gene>
<organism evidence="10 11">
    <name type="scientific">Mucilaginibacter mali</name>
    <dbReference type="NCBI Taxonomy" id="2740462"/>
    <lineage>
        <taxon>Bacteria</taxon>
        <taxon>Pseudomonadati</taxon>
        <taxon>Bacteroidota</taxon>
        <taxon>Sphingobacteriia</taxon>
        <taxon>Sphingobacteriales</taxon>
        <taxon>Sphingobacteriaceae</taxon>
        <taxon>Mucilaginibacter</taxon>
    </lineage>
</organism>
<keyword evidence="11" id="KW-1185">Reference proteome</keyword>
<dbReference type="InterPro" id="IPR013783">
    <property type="entry name" value="Ig-like_fold"/>
</dbReference>
<dbReference type="Gene3D" id="2.60.120.260">
    <property type="entry name" value="Galactose-binding domain-like"/>
    <property type="match status" value="1"/>
</dbReference>
<proteinExistence type="inferred from homology"/>
<dbReference type="Pfam" id="PF02836">
    <property type="entry name" value="Glyco_hydro_2_C"/>
    <property type="match status" value="1"/>
</dbReference>
<comment type="similarity">
    <text evidence="1">Belongs to the glycosyl hydrolase 2 family.</text>
</comment>
<dbReference type="InterPro" id="IPR006102">
    <property type="entry name" value="Ig-like_GH2"/>
</dbReference>
<feature type="domain" description="Glycoside hydrolase family 2 catalytic" evidence="6">
    <location>
        <begin position="309"/>
        <end position="531"/>
    </location>
</feature>
<evidence type="ECO:0000256" key="2">
    <source>
        <dbReference type="ARBA" id="ARBA00022801"/>
    </source>
</evidence>
<dbReference type="InterPro" id="IPR006104">
    <property type="entry name" value="Glyco_hydro_2_N"/>
</dbReference>
<reference evidence="10 11" key="1">
    <citation type="submission" date="2020-05" db="EMBL/GenBank/DDBJ databases">
        <title>Mucilaginibacter mali sp. nov.</title>
        <authorList>
            <person name="Kim H.S."/>
            <person name="Lee K.C."/>
            <person name="Suh M.K."/>
            <person name="Kim J.-S."/>
            <person name="Han K.-I."/>
            <person name="Eom M.K."/>
            <person name="Shin Y.K."/>
            <person name="Lee J.-S."/>
        </authorList>
    </citation>
    <scope>NUCLEOTIDE SEQUENCE [LARGE SCALE GENOMIC DNA]</scope>
    <source>
        <strain evidence="10 11">G2-14</strain>
    </source>
</reference>
<dbReference type="SUPFAM" id="SSF49785">
    <property type="entry name" value="Galactose-binding domain-like"/>
    <property type="match status" value="1"/>
</dbReference>
<keyword evidence="3" id="KW-0326">Glycosidase</keyword>
<dbReference type="Pfam" id="PF18565">
    <property type="entry name" value="Glyco_hydro2_C5"/>
    <property type="match status" value="1"/>
</dbReference>
<dbReference type="InterPro" id="IPR006103">
    <property type="entry name" value="Glyco_hydro_2_cat"/>
</dbReference>
<feature type="domain" description="Glycosyl hydrolases family 2 sugar binding" evidence="7">
    <location>
        <begin position="27"/>
        <end position="176"/>
    </location>
</feature>
<evidence type="ECO:0000313" key="11">
    <source>
        <dbReference type="Proteomes" id="UP000505355"/>
    </source>
</evidence>
<keyword evidence="2" id="KW-0378">Hydrolase</keyword>
<feature type="domain" description="DUF4982" evidence="8">
    <location>
        <begin position="633"/>
        <end position="691"/>
    </location>
</feature>
<keyword evidence="4" id="KW-0732">Signal</keyword>
<dbReference type="GO" id="GO:0005975">
    <property type="term" value="P:carbohydrate metabolic process"/>
    <property type="evidence" value="ECO:0007669"/>
    <property type="project" value="InterPro"/>
</dbReference>
<dbReference type="InterPro" id="IPR036156">
    <property type="entry name" value="Beta-gal/glucu_dom_sf"/>
</dbReference>
<feature type="signal peptide" evidence="4">
    <location>
        <begin position="1"/>
        <end position="18"/>
    </location>
</feature>
<sequence length="811" mass="91588">MRYIYILCFLLISGFANAQNARKTESFNAGWKFYLGDEPNAKEAAFNDSKWRSLNLPHDWSIEGPFDEKHSTGQNEGGLPAGIGWYRKTFTVPASAKGKHLFIDFDGVYRNSEVWINGHLLGTRPNGYISFEYELTEHLKFGAQNVIAIKVDNSQQPNSRWYSGSGIYRNVWLVTKNSLHIDHWGIQLTTPIIKDKQATVELAISVKNAEARINGDKNAIVVFPLQVKTTVYDATNKQVASNITFANMTDDIERQRIFQAIHIPNPKLWSTNLPYIYRVRVQLQNGTQLVDEQTINTGIRTFNFDAVKGFSLNGIPTKINGVCMHHDLGVLGAAVNTRAIERQLQILKDMGCNAIRTSHNPPAPELLDLCDRMGFLVMDEAFDMWKKKKNKFDYAVDWDKWHVQDLQDQILRDRNHPSVFVWSIGNEIREQRDSTGITIGRELVDIVKQLDKTRPVTSALSDADPTKNFIYQSGALDLVGLNYHQEVYADFPKNYPGQKFIGTEQMSALESRGFYDEPTDTTRFWPQSSKEKYTRGNPEMAVTAYDNVAAYWGSTHETTWKIIKKYPFLSGMFVWTGFDYLGEPTPYPWPARSSYFGIVDLAGFPKDVYYMYQSEWTNKPVLHLLPHWNWQPGKTVDIWAYYNNADEVELYLNGKSLGIRKKQGDDLHVVWKVKYEAGTLKAISRKDGKIVKTEQVVTAGEPYQIKLNADRSTIKADGKDLSFVTVTVLDKQGNPVPNADNLIRFNIEGAGVLKAVDNGSQTNLQSFQSKQCKLFSGKCLVIIQSGQKKGNIAVTATGNGLKSASLGLIGG</sequence>
<dbReference type="InterPro" id="IPR051913">
    <property type="entry name" value="GH2_Domain-Containing"/>
</dbReference>
<dbReference type="SUPFAM" id="SSF49373">
    <property type="entry name" value="Invasin/intimin cell-adhesion fragments"/>
    <property type="match status" value="1"/>
</dbReference>